<dbReference type="InterPro" id="IPR029057">
    <property type="entry name" value="PRTase-like"/>
</dbReference>
<proteinExistence type="predicted"/>
<evidence type="ECO:0000313" key="3">
    <source>
        <dbReference type="Proteomes" id="UP000585507"/>
    </source>
</evidence>
<dbReference type="AlphaFoldDB" id="A0A7W8UEM8"/>
<evidence type="ECO:0000259" key="1">
    <source>
        <dbReference type="Pfam" id="PF00156"/>
    </source>
</evidence>
<reference evidence="2 3" key="1">
    <citation type="submission" date="2020-08" db="EMBL/GenBank/DDBJ databases">
        <title>Genomic Encyclopedia of Type Strains, Phase IV (KMG-V): Genome sequencing to study the core and pangenomes of soil and plant-associated prokaryotes.</title>
        <authorList>
            <person name="Whitman W."/>
        </authorList>
    </citation>
    <scope>NUCLEOTIDE SEQUENCE [LARGE SCALE GENOMIC DNA]</scope>
    <source>
        <strain evidence="2 3">SEMIA 4084</strain>
    </source>
</reference>
<dbReference type="CDD" id="cd06223">
    <property type="entry name" value="PRTases_typeI"/>
    <property type="match status" value="1"/>
</dbReference>
<dbReference type="RefSeq" id="WP_018329359.1">
    <property type="nucleotide sequence ID" value="NZ_JACHBK010000008.1"/>
</dbReference>
<evidence type="ECO:0000313" key="2">
    <source>
        <dbReference type="EMBL" id="MBB5537147.1"/>
    </source>
</evidence>
<comment type="caution">
    <text evidence="2">The sequence shown here is derived from an EMBL/GenBank/DDBJ whole genome shotgun (WGS) entry which is preliminary data.</text>
</comment>
<dbReference type="Pfam" id="PF00156">
    <property type="entry name" value="Pribosyltran"/>
    <property type="match status" value="1"/>
</dbReference>
<keyword evidence="2" id="KW-0808">Transferase</keyword>
<protein>
    <submittedName>
        <fullName evidence="2">Putative phosphoribosyltransferase</fullName>
    </submittedName>
</protein>
<dbReference type="InterPro" id="IPR000836">
    <property type="entry name" value="PRTase_dom"/>
</dbReference>
<dbReference type="Gene3D" id="3.30.1310.20">
    <property type="entry name" value="PRTase-like"/>
    <property type="match status" value="1"/>
</dbReference>
<sequence length="226" mass="24260">MLFANRKDAGRKLAAALADYCEKSPVIVALPRGGVIVAAEIASALDAPLDLLFVQKIGVPFQPELAMGAIVDGAEPTIVRNESVIRHAGIREKEFSAICASEQAEIERRRRCYLGDRGNIPLGARVVIVVDDGIATGSTVRAAIKAIRRQEPKELVLAVPVAPIETLEELDSDVDALICLETPPVFYAVGHFFNEFPQVSDAEVIAVLATLPQDGSPDPEPISQKE</sequence>
<keyword evidence="3" id="KW-1185">Reference proteome</keyword>
<dbReference type="GO" id="GO:0016757">
    <property type="term" value="F:glycosyltransferase activity"/>
    <property type="evidence" value="ECO:0007669"/>
    <property type="project" value="UniProtKB-KW"/>
</dbReference>
<feature type="domain" description="Phosphoribosyltransferase" evidence="1">
    <location>
        <begin position="6"/>
        <end position="181"/>
    </location>
</feature>
<organism evidence="2 3">
    <name type="scientific">Rhizobium giardinii</name>
    <dbReference type="NCBI Taxonomy" id="56731"/>
    <lineage>
        <taxon>Bacteria</taxon>
        <taxon>Pseudomonadati</taxon>
        <taxon>Pseudomonadota</taxon>
        <taxon>Alphaproteobacteria</taxon>
        <taxon>Hyphomicrobiales</taxon>
        <taxon>Rhizobiaceae</taxon>
        <taxon>Rhizobium/Agrobacterium group</taxon>
        <taxon>Rhizobium</taxon>
    </lineage>
</organism>
<name>A0A7W8UEM8_9HYPH</name>
<accession>A0A7W8UEM8</accession>
<gene>
    <name evidence="2" type="ORF">GGD55_003862</name>
</gene>
<dbReference type="Proteomes" id="UP000585507">
    <property type="component" value="Unassembled WGS sequence"/>
</dbReference>
<dbReference type="SUPFAM" id="SSF53271">
    <property type="entry name" value="PRTase-like"/>
    <property type="match status" value="1"/>
</dbReference>
<dbReference type="EMBL" id="JACHBK010000008">
    <property type="protein sequence ID" value="MBB5537147.1"/>
    <property type="molecule type" value="Genomic_DNA"/>
</dbReference>
<dbReference type="Gene3D" id="3.40.50.2020">
    <property type="match status" value="1"/>
</dbReference>
<keyword evidence="2" id="KW-0328">Glycosyltransferase</keyword>